<dbReference type="KEGG" id="fwa:DCMF_23825"/>
<name>A0A3G1KYA8_FORW1</name>
<evidence type="ECO:0000313" key="2">
    <source>
        <dbReference type="Proteomes" id="UP000323521"/>
    </source>
</evidence>
<dbReference type="EMBL" id="CP017634">
    <property type="protein sequence ID" value="ATW27377.1"/>
    <property type="molecule type" value="Genomic_DNA"/>
</dbReference>
<dbReference type="GO" id="GO:0016787">
    <property type="term" value="F:hydrolase activity"/>
    <property type="evidence" value="ECO:0007669"/>
    <property type="project" value="UniProtKB-ARBA"/>
</dbReference>
<accession>A0A3G1KYA8</accession>
<protein>
    <submittedName>
        <fullName evidence="1">Nucleotide pyrophosphatase</fullName>
    </submittedName>
</protein>
<dbReference type="Pfam" id="PF01663">
    <property type="entry name" value="Phosphodiest"/>
    <property type="match status" value="2"/>
</dbReference>
<proteinExistence type="predicted"/>
<evidence type="ECO:0000313" key="1">
    <source>
        <dbReference type="EMBL" id="ATW27377.1"/>
    </source>
</evidence>
<dbReference type="SUPFAM" id="SSF53649">
    <property type="entry name" value="Alkaline phosphatase-like"/>
    <property type="match status" value="1"/>
</dbReference>
<dbReference type="InterPro" id="IPR002591">
    <property type="entry name" value="Phosphodiest/P_Trfase"/>
</dbReference>
<gene>
    <name evidence="1" type="ORF">DCMF_23825</name>
</gene>
<dbReference type="OrthoDB" id="9779418at2"/>
<dbReference type="RefSeq" id="WP_148136729.1">
    <property type="nucleotide sequence ID" value="NZ_CP017634.1"/>
</dbReference>
<reference evidence="1 2" key="1">
    <citation type="submission" date="2016-10" db="EMBL/GenBank/DDBJ databases">
        <title>Complete Genome Sequence of Peptococcaceae strain DCMF.</title>
        <authorList>
            <person name="Edwards R.J."/>
            <person name="Holland S.I."/>
            <person name="Deshpande N.P."/>
            <person name="Wong Y.K."/>
            <person name="Ertan H."/>
            <person name="Manefield M."/>
            <person name="Russell T.L."/>
            <person name="Lee M.J."/>
        </authorList>
    </citation>
    <scope>NUCLEOTIDE SEQUENCE [LARGE SCALE GENOMIC DNA]</scope>
    <source>
        <strain evidence="1 2">DCMF</strain>
    </source>
</reference>
<dbReference type="PANTHER" id="PTHR10151">
    <property type="entry name" value="ECTONUCLEOTIDE PYROPHOSPHATASE/PHOSPHODIESTERASE"/>
    <property type="match status" value="1"/>
</dbReference>
<dbReference type="Gene3D" id="3.40.720.10">
    <property type="entry name" value="Alkaline Phosphatase, subunit A"/>
    <property type="match status" value="3"/>
</dbReference>
<sequence>MCCSNDVKTKKVMMVGLDGADPMLIKRFIDEGKLPNFKKMIEMGVATEDLGMQGVLPTITPPNWASLATGAYPNTHGITCFWNHELGKPLDELEYGWDSNLCKAEYIWDAFERAGKKSILMNYPTSWPPTTKNSIVIDGTSIFTNLRGYTDYEKYFTCAEGDFAIEEVPHVVDNSGTDCRVETEVTTQQAKIKPLDGFGYSQPGLVTEEGGSEEEADAAKCDKVRTPIKAATGWENAPEGAKEVVLPVNSGNTRRFGLLIASDGKTYDTFRIYVSKNDEQPIGEAKVGCWSEFIYDTYNMNGENRPVAYKIKVTKMQADGSYMEFYYSFVQDIKNDKYFYPKEVCSDLFENVGPMLQPSNYDRHNVTADTIVIESMADYYSWHEKAISYLLDNKEWDLFYSHIHGIDMLAHYYLDYNLEQVTPDYKRYRALTSKIYQITDHYIGELLKRVGDDVAMIVVSDHAAITPGMKVSECPLIGDMWGMNVGVMSELGYTKLKEVDGNLEIDWANTKAVAQRAMYIYINLKGRDPQGIVDPEDYDELVKQIISDLYTYRDPKTGRRVISFALNRHDMEDIGLGGPHCGDIVYFMENEFCRTHGNGLSNQTFYGFSTRCLLLMAGDGFKKGEVLRRRCKVVDVVPTICHIAGAPMPRDIEGSVIYQALESFED</sequence>
<dbReference type="PANTHER" id="PTHR10151:SF120">
    <property type="entry name" value="BIS(5'-ADENOSYL)-TRIPHOSPHATASE"/>
    <property type="match status" value="1"/>
</dbReference>
<keyword evidence="2" id="KW-1185">Reference proteome</keyword>
<dbReference type="InterPro" id="IPR017850">
    <property type="entry name" value="Alkaline_phosphatase_core_sf"/>
</dbReference>
<organism evidence="1 2">
    <name type="scientific">Formimonas warabiya</name>
    <dbReference type="NCBI Taxonomy" id="1761012"/>
    <lineage>
        <taxon>Bacteria</taxon>
        <taxon>Bacillati</taxon>
        <taxon>Bacillota</taxon>
        <taxon>Clostridia</taxon>
        <taxon>Eubacteriales</taxon>
        <taxon>Peptococcaceae</taxon>
        <taxon>Candidatus Formimonas</taxon>
    </lineage>
</organism>
<dbReference type="Proteomes" id="UP000323521">
    <property type="component" value="Chromosome"/>
</dbReference>
<dbReference type="AlphaFoldDB" id="A0A3G1KYA8"/>